<dbReference type="InterPro" id="IPR052732">
    <property type="entry name" value="Cell-binding_unc_protein"/>
</dbReference>
<comment type="caution">
    <text evidence="2">The sequence shown here is derived from an EMBL/GenBank/DDBJ whole genome shotgun (WGS) entry which is preliminary data.</text>
</comment>
<organism evidence="2 3">
    <name type="scientific">Saccharopolyspora erythraea</name>
    <name type="common">Streptomyces erythraeus</name>
    <dbReference type="NCBI Taxonomy" id="1836"/>
    <lineage>
        <taxon>Bacteria</taxon>
        <taxon>Bacillati</taxon>
        <taxon>Actinomycetota</taxon>
        <taxon>Actinomycetes</taxon>
        <taxon>Pseudonocardiales</taxon>
        <taxon>Pseudonocardiaceae</taxon>
        <taxon>Saccharopolyspora</taxon>
    </lineage>
</organism>
<dbReference type="Proteomes" id="UP001500729">
    <property type="component" value="Unassembled WGS sequence"/>
</dbReference>
<dbReference type="InterPro" id="IPR011009">
    <property type="entry name" value="Kinase-like_dom_sf"/>
</dbReference>
<evidence type="ECO:0000313" key="2">
    <source>
        <dbReference type="EMBL" id="GAA0510843.1"/>
    </source>
</evidence>
<accession>A0ABN1C370</accession>
<proteinExistence type="predicted"/>
<evidence type="ECO:0000256" key="1">
    <source>
        <dbReference type="SAM" id="MobiDB-lite"/>
    </source>
</evidence>
<dbReference type="SUPFAM" id="SSF56112">
    <property type="entry name" value="Protein kinase-like (PK-like)"/>
    <property type="match status" value="1"/>
</dbReference>
<name>A0ABN1C370_SACER</name>
<dbReference type="SUPFAM" id="SSF52540">
    <property type="entry name" value="P-loop containing nucleoside triphosphate hydrolases"/>
    <property type="match status" value="1"/>
</dbReference>
<evidence type="ECO:0000313" key="3">
    <source>
        <dbReference type="Proteomes" id="UP001500729"/>
    </source>
</evidence>
<protein>
    <submittedName>
        <fullName evidence="2">AAA family ATPase</fullName>
    </submittedName>
</protein>
<gene>
    <name evidence="2" type="ORF">GCM10009533_07110</name>
</gene>
<dbReference type="Gene3D" id="3.40.50.300">
    <property type="entry name" value="P-loop containing nucleotide triphosphate hydrolases"/>
    <property type="match status" value="1"/>
</dbReference>
<dbReference type="PANTHER" id="PTHR43883:SF1">
    <property type="entry name" value="GLUCONOKINASE"/>
    <property type="match status" value="1"/>
</dbReference>
<dbReference type="InterPro" id="IPR027417">
    <property type="entry name" value="P-loop_NTPase"/>
</dbReference>
<reference evidence="2 3" key="1">
    <citation type="journal article" date="2019" name="Int. J. Syst. Evol. Microbiol.">
        <title>The Global Catalogue of Microorganisms (GCM) 10K type strain sequencing project: providing services to taxonomists for standard genome sequencing and annotation.</title>
        <authorList>
            <consortium name="The Broad Institute Genomics Platform"/>
            <consortium name="The Broad Institute Genome Sequencing Center for Infectious Disease"/>
            <person name="Wu L."/>
            <person name="Ma J."/>
        </authorList>
    </citation>
    <scope>NUCLEOTIDE SEQUENCE [LARGE SCALE GENOMIC DNA]</scope>
    <source>
        <strain evidence="2 3">JCM 10303</strain>
    </source>
</reference>
<dbReference type="Pfam" id="PF13671">
    <property type="entry name" value="AAA_33"/>
    <property type="match status" value="1"/>
</dbReference>
<dbReference type="RefSeq" id="WP_009942818.1">
    <property type="nucleotide sequence ID" value="NZ_BAAAGS010000003.1"/>
</dbReference>
<keyword evidence="3" id="KW-1185">Reference proteome</keyword>
<dbReference type="PANTHER" id="PTHR43883">
    <property type="entry name" value="SLR0207 PROTEIN"/>
    <property type="match status" value="1"/>
</dbReference>
<feature type="region of interest" description="Disordered" evidence="1">
    <location>
        <begin position="442"/>
        <end position="482"/>
    </location>
</feature>
<dbReference type="EMBL" id="BAAAGS010000003">
    <property type="protein sequence ID" value="GAA0510843.1"/>
    <property type="molecule type" value="Genomic_DNA"/>
</dbReference>
<sequence length="495" mass="54256">MSTSGGSEQTGTGYLSTAETHIGALVFAGDRVYKLKKPVDLGFVDFRDRKTRLWACRRELELNRRLAPDVYLDVLDVGPPGHEPCDHLVLMRRMPADRSLAALVEAGTPVEDEVREVAKKLAGFHSCAERGDEIAAEGAPDAVAGRWNTNVDGLRSFGGDLLDEQLLDEIAEHGRVFLEGRAPLLNRRVAEGRIVDGHGDVLSEDVFCLDDGPRILDCIEFDDRLRRLDAVDDAVCLAMDLEYRGAPELAERFLDWYAQFSDDAVPPGLRHFYTAYRALVRTKVACAKHSPGDEEAASDAREHLALAADHIRRAVPRLVLVGGLPGSGKTTLSERIADRLGAVLLSSDRVRKEIADLSPAEPAPAEYRSGLYSAEHTERTYDELVRRSGELLGYGESVVLDASWTREHHRERAVEAANQARAIVVPLRCQAPESTTVERLRGRHATASDADEEVARSIASDADDWPSAWPIDTTGSPEDSADEAVAVIADPQRST</sequence>